<organism evidence="2 3">
    <name type="scientific">Methylobacterium gregans</name>
    <dbReference type="NCBI Taxonomy" id="374424"/>
    <lineage>
        <taxon>Bacteria</taxon>
        <taxon>Pseudomonadati</taxon>
        <taxon>Pseudomonadota</taxon>
        <taxon>Alphaproteobacteria</taxon>
        <taxon>Hyphomicrobiales</taxon>
        <taxon>Methylobacteriaceae</taxon>
        <taxon>Methylobacterium</taxon>
    </lineage>
</organism>
<evidence type="ECO:0000313" key="3">
    <source>
        <dbReference type="Proteomes" id="UP001055108"/>
    </source>
</evidence>
<proteinExistence type="predicted"/>
<protein>
    <submittedName>
        <fullName evidence="2">Uncharacterized protein</fullName>
    </submittedName>
</protein>
<sequence length="136" mass="15014">MAHDPRRLERAERLMRVQAQMRRAAETELAHTRDRAAALEAERAALLGALGAGQFGHLLLGAANRRLQGLAAQAHAVAGEIERQAEHLRERGLAEKRSEALVERAAAAQAREHERREILDRLDGLSQRRPGDASLP</sequence>
<feature type="coiled-coil region" evidence="1">
    <location>
        <begin position="8"/>
        <end position="42"/>
    </location>
</feature>
<evidence type="ECO:0000256" key="1">
    <source>
        <dbReference type="SAM" id="Coils"/>
    </source>
</evidence>
<evidence type="ECO:0000313" key="2">
    <source>
        <dbReference type="EMBL" id="GJD77948.1"/>
    </source>
</evidence>
<dbReference type="RefSeq" id="WP_238301676.1">
    <property type="nucleotide sequence ID" value="NZ_BPQM01000025.1"/>
</dbReference>
<name>A0AA37HLT0_9HYPH</name>
<comment type="caution">
    <text evidence="2">The sequence shown here is derived from an EMBL/GenBank/DDBJ whole genome shotgun (WGS) entry which is preliminary data.</text>
</comment>
<accession>A0AA37HLT0</accession>
<reference evidence="2" key="1">
    <citation type="journal article" date="2016" name="Front. Microbiol.">
        <title>Genome Sequence of the Piezophilic, Mesophilic Sulfate-Reducing Bacterium Desulfovibrio indicus J2T.</title>
        <authorList>
            <person name="Cao J."/>
            <person name="Maignien L."/>
            <person name="Shao Z."/>
            <person name="Alain K."/>
            <person name="Jebbar M."/>
        </authorList>
    </citation>
    <scope>NUCLEOTIDE SEQUENCE</scope>
    <source>
        <strain evidence="2">NBRC 103626</strain>
    </source>
</reference>
<gene>
    <name evidence="2" type="ORF">NBEOAGPD_1160</name>
</gene>
<keyword evidence="1" id="KW-0175">Coiled coil</keyword>
<dbReference type="AlphaFoldDB" id="A0AA37HLT0"/>
<dbReference type="EMBL" id="BPQM01000025">
    <property type="protein sequence ID" value="GJD77948.1"/>
    <property type="molecule type" value="Genomic_DNA"/>
</dbReference>
<reference evidence="2" key="2">
    <citation type="submission" date="2021-08" db="EMBL/GenBank/DDBJ databases">
        <authorList>
            <person name="Tani A."/>
            <person name="Ola A."/>
            <person name="Ogura Y."/>
            <person name="Katsura K."/>
            <person name="Hayashi T."/>
        </authorList>
    </citation>
    <scope>NUCLEOTIDE SEQUENCE</scope>
    <source>
        <strain evidence="2">NBRC 103626</strain>
    </source>
</reference>
<dbReference type="Proteomes" id="UP001055108">
    <property type="component" value="Unassembled WGS sequence"/>
</dbReference>
<keyword evidence="3" id="KW-1185">Reference proteome</keyword>